<dbReference type="EMBL" id="AWVQ01000139">
    <property type="protein sequence ID" value="ERK72376.1"/>
    <property type="molecule type" value="Genomic_DNA"/>
</dbReference>
<dbReference type="HOGENOM" id="CLU_2693614_0_0_11"/>
<sequence>MSDAQEATVLLTNVRPWGGAASDILIEQGAIAAVEPHDPARPEPAGGETIDGRGLLALPGLVNAHAHLDKSWWGR</sequence>
<reference evidence="1 2" key="1">
    <citation type="submission" date="2013-08" db="EMBL/GenBank/DDBJ databases">
        <authorList>
            <person name="Weinstock G."/>
            <person name="Sodergren E."/>
            <person name="Wylie T."/>
            <person name="Fulton L."/>
            <person name="Fulton R."/>
            <person name="Fronick C."/>
            <person name="O'Laughlin M."/>
            <person name="Godfrey J."/>
            <person name="Miner T."/>
            <person name="Herter B."/>
            <person name="Appelbaum E."/>
            <person name="Cordes M."/>
            <person name="Lek S."/>
            <person name="Wollam A."/>
            <person name="Pepin K.H."/>
            <person name="Palsikar V.B."/>
            <person name="Mitreva M."/>
            <person name="Wilson R.K."/>
        </authorList>
    </citation>
    <scope>NUCLEOTIDE SEQUENCE [LARGE SCALE GENOMIC DNA]</scope>
    <source>
        <strain evidence="1 2">ATCC 14665</strain>
    </source>
</reference>
<comment type="caution">
    <text evidence="1">The sequence shown here is derived from an EMBL/GenBank/DDBJ whole genome shotgun (WGS) entry which is preliminary data.</text>
</comment>
<gene>
    <name evidence="1" type="ORF">N136_01277</name>
</gene>
<dbReference type="Gene3D" id="3.20.20.140">
    <property type="entry name" value="Metal-dependent hydrolases"/>
    <property type="match status" value="1"/>
</dbReference>
<accession>U2RUD5</accession>
<evidence type="ECO:0000313" key="2">
    <source>
        <dbReference type="Proteomes" id="UP000016605"/>
    </source>
</evidence>
<organism evidence="1 2">
    <name type="scientific">Leifsonia aquatica ATCC 14665</name>
    <dbReference type="NCBI Taxonomy" id="1358026"/>
    <lineage>
        <taxon>Bacteria</taxon>
        <taxon>Bacillati</taxon>
        <taxon>Actinomycetota</taxon>
        <taxon>Actinomycetes</taxon>
        <taxon>Micrococcales</taxon>
        <taxon>Microbacteriaceae</taxon>
        <taxon>Leifsonia</taxon>
    </lineage>
</organism>
<proteinExistence type="predicted"/>
<dbReference type="Proteomes" id="UP000016605">
    <property type="component" value="Unassembled WGS sequence"/>
</dbReference>
<dbReference type="InterPro" id="IPR011059">
    <property type="entry name" value="Metal-dep_hydrolase_composite"/>
</dbReference>
<dbReference type="GO" id="GO:0016810">
    <property type="term" value="F:hydrolase activity, acting on carbon-nitrogen (but not peptide) bonds"/>
    <property type="evidence" value="ECO:0007669"/>
    <property type="project" value="InterPro"/>
</dbReference>
<dbReference type="SUPFAM" id="SSF51338">
    <property type="entry name" value="Composite domain of metallo-dependent hydrolases"/>
    <property type="match status" value="1"/>
</dbReference>
<evidence type="ECO:0008006" key="3">
    <source>
        <dbReference type="Google" id="ProtNLM"/>
    </source>
</evidence>
<feature type="non-terminal residue" evidence="1">
    <location>
        <position position="75"/>
    </location>
</feature>
<protein>
    <recommendedName>
        <fullName evidence="3">Amidohydrolase-related domain-containing protein</fullName>
    </recommendedName>
</protein>
<evidence type="ECO:0000313" key="1">
    <source>
        <dbReference type="EMBL" id="ERK72376.1"/>
    </source>
</evidence>
<dbReference type="Gene3D" id="2.30.40.10">
    <property type="entry name" value="Urease, subunit C, domain 1"/>
    <property type="match status" value="1"/>
</dbReference>
<name>U2RUD5_LEIAQ</name>
<dbReference type="AlphaFoldDB" id="U2RUD5"/>